<feature type="signal peptide" evidence="2">
    <location>
        <begin position="1"/>
        <end position="15"/>
    </location>
</feature>
<evidence type="ECO:0000256" key="2">
    <source>
        <dbReference type="SAM" id="SignalP"/>
    </source>
</evidence>
<evidence type="ECO:0000313" key="4">
    <source>
        <dbReference type="Proteomes" id="UP001230188"/>
    </source>
</evidence>
<proteinExistence type="predicted"/>
<feature type="chain" id="PRO_5042077781" evidence="2">
    <location>
        <begin position="16"/>
        <end position="179"/>
    </location>
</feature>
<protein>
    <submittedName>
        <fullName evidence="3">Uncharacterized protein</fullName>
    </submittedName>
</protein>
<gene>
    <name evidence="3" type="ORF">CTAYLR_004223</name>
</gene>
<sequence length="179" mass="20302">MMLRLLALSAACALAHRPLGFLWRKEPYLLEFSSKNAQEDSRKMKPIVKQLEKKLKTRFVRLDIWNDPGAYQVFMLLDKAPNGKTICGGLPFYYNRKTGEIVCGATTYENLENWATGQTHLVGQPPRMSMEEIEIKGRVTGKQARLARAVARENQQRQVSAPSNTAPEEPRSPLSRMPN</sequence>
<name>A0AAD7UCE9_9STRA</name>
<feature type="compositionally biased region" description="Polar residues" evidence="1">
    <location>
        <begin position="156"/>
        <end position="166"/>
    </location>
</feature>
<comment type="caution">
    <text evidence="3">The sequence shown here is derived from an EMBL/GenBank/DDBJ whole genome shotgun (WGS) entry which is preliminary data.</text>
</comment>
<dbReference type="EMBL" id="JAQMWT010000381">
    <property type="protein sequence ID" value="KAJ8602342.1"/>
    <property type="molecule type" value="Genomic_DNA"/>
</dbReference>
<evidence type="ECO:0000313" key="3">
    <source>
        <dbReference type="EMBL" id="KAJ8602342.1"/>
    </source>
</evidence>
<organism evidence="3 4">
    <name type="scientific">Chrysophaeum taylorii</name>
    <dbReference type="NCBI Taxonomy" id="2483200"/>
    <lineage>
        <taxon>Eukaryota</taxon>
        <taxon>Sar</taxon>
        <taxon>Stramenopiles</taxon>
        <taxon>Ochrophyta</taxon>
        <taxon>Pelagophyceae</taxon>
        <taxon>Pelagomonadales</taxon>
        <taxon>Pelagomonadaceae</taxon>
        <taxon>Chrysophaeum</taxon>
    </lineage>
</organism>
<evidence type="ECO:0000256" key="1">
    <source>
        <dbReference type="SAM" id="MobiDB-lite"/>
    </source>
</evidence>
<accession>A0AAD7UCE9</accession>
<feature type="region of interest" description="Disordered" evidence="1">
    <location>
        <begin position="144"/>
        <end position="179"/>
    </location>
</feature>
<dbReference type="AlphaFoldDB" id="A0AAD7UCE9"/>
<keyword evidence="2" id="KW-0732">Signal</keyword>
<dbReference type="Proteomes" id="UP001230188">
    <property type="component" value="Unassembled WGS sequence"/>
</dbReference>
<keyword evidence="4" id="KW-1185">Reference proteome</keyword>
<reference evidence="3" key="1">
    <citation type="submission" date="2023-01" db="EMBL/GenBank/DDBJ databases">
        <title>Metagenome sequencing of chrysophaentin producing Chrysophaeum taylorii.</title>
        <authorList>
            <person name="Davison J."/>
            <person name="Bewley C."/>
        </authorList>
    </citation>
    <scope>NUCLEOTIDE SEQUENCE</scope>
    <source>
        <strain evidence="3">NIES-1699</strain>
    </source>
</reference>